<proteinExistence type="inferred from homology"/>
<comment type="function">
    <text evidence="7">Single strand-specific metallo-endoribonuclease involved in late-stage 70S ribosome quality control and in maturation of the 3' terminus of the 16S rRNA.</text>
</comment>
<dbReference type="InterPro" id="IPR023091">
    <property type="entry name" value="MetalPrtase_cat_dom_sf_prd"/>
</dbReference>
<dbReference type="NCBIfam" id="TIGR00043">
    <property type="entry name" value="rRNA maturation RNase YbeY"/>
    <property type="match status" value="1"/>
</dbReference>
<dbReference type="EMBL" id="FOOH01000013">
    <property type="protein sequence ID" value="SFF90306.1"/>
    <property type="molecule type" value="Genomic_DNA"/>
</dbReference>
<dbReference type="PANTHER" id="PTHR46986:SF1">
    <property type="entry name" value="ENDORIBONUCLEASE YBEY, CHLOROPLASTIC"/>
    <property type="match status" value="1"/>
</dbReference>
<dbReference type="AlphaFoldDB" id="A0A1I2MLR4"/>
<evidence type="ECO:0000256" key="5">
    <source>
        <dbReference type="ARBA" id="ARBA00022801"/>
    </source>
</evidence>
<dbReference type="Gene3D" id="3.40.390.30">
    <property type="entry name" value="Metalloproteases ('zincins'), catalytic domain"/>
    <property type="match status" value="1"/>
</dbReference>
<evidence type="ECO:0000256" key="4">
    <source>
        <dbReference type="ARBA" id="ARBA00022759"/>
    </source>
</evidence>
<comment type="subcellular location">
    <subcellularLocation>
        <location evidence="7">Cytoplasm</location>
    </subcellularLocation>
</comment>
<dbReference type="EC" id="3.1.-.-" evidence="7"/>
<evidence type="ECO:0000256" key="1">
    <source>
        <dbReference type="ARBA" id="ARBA00010875"/>
    </source>
</evidence>
<keyword evidence="7" id="KW-0690">Ribosome biogenesis</keyword>
<sequence>MSEQIINFYSENDFEFQEEKSFDTWIRKVISSEEKQLGEINYIFCDDHYLYKINLKFLDHDTYTDIISFDNSEGDELNGDIFISTDRVTENAKEYNVDFSEELKRVVIHGILHLCGYPDKTESEAALMRQKEDEKIALFHVEQ</sequence>
<evidence type="ECO:0000256" key="2">
    <source>
        <dbReference type="ARBA" id="ARBA00022722"/>
    </source>
</evidence>
<dbReference type="GO" id="GO:0005737">
    <property type="term" value="C:cytoplasm"/>
    <property type="evidence" value="ECO:0007669"/>
    <property type="project" value="UniProtKB-SubCell"/>
</dbReference>
<evidence type="ECO:0000256" key="3">
    <source>
        <dbReference type="ARBA" id="ARBA00022723"/>
    </source>
</evidence>
<comment type="cofactor">
    <cofactor evidence="7">
        <name>Zn(2+)</name>
        <dbReference type="ChEBI" id="CHEBI:29105"/>
    </cofactor>
    <text evidence="7">Binds 1 zinc ion.</text>
</comment>
<feature type="binding site" evidence="7">
    <location>
        <position position="119"/>
    </location>
    <ligand>
        <name>Zn(2+)</name>
        <dbReference type="ChEBI" id="CHEBI:29105"/>
        <note>catalytic</note>
    </ligand>
</feature>
<dbReference type="HAMAP" id="MF_00009">
    <property type="entry name" value="Endoribonucl_YbeY"/>
    <property type="match status" value="1"/>
</dbReference>
<dbReference type="GO" id="GO:0004222">
    <property type="term" value="F:metalloendopeptidase activity"/>
    <property type="evidence" value="ECO:0007669"/>
    <property type="project" value="InterPro"/>
</dbReference>
<keyword evidence="6 7" id="KW-0862">Zinc</keyword>
<name>A0A1I2MLR4_9FLAO</name>
<protein>
    <recommendedName>
        <fullName evidence="7">Endoribonuclease YbeY</fullName>
        <ecNumber evidence="7">3.1.-.-</ecNumber>
    </recommendedName>
</protein>
<gene>
    <name evidence="7" type="primary">ybeY</name>
    <name evidence="8" type="ORF">SAMN04488033_11362</name>
</gene>
<dbReference type="PANTHER" id="PTHR46986">
    <property type="entry name" value="ENDORIBONUCLEASE YBEY, CHLOROPLASTIC"/>
    <property type="match status" value="1"/>
</dbReference>
<feature type="binding site" evidence="7">
    <location>
        <position position="109"/>
    </location>
    <ligand>
        <name>Zn(2+)</name>
        <dbReference type="ChEBI" id="CHEBI:29105"/>
        <note>catalytic</note>
    </ligand>
</feature>
<feature type="binding site" evidence="7">
    <location>
        <position position="113"/>
    </location>
    <ligand>
        <name>Zn(2+)</name>
        <dbReference type="ChEBI" id="CHEBI:29105"/>
        <note>catalytic</note>
    </ligand>
</feature>
<evidence type="ECO:0000313" key="8">
    <source>
        <dbReference type="EMBL" id="SFF90306.1"/>
    </source>
</evidence>
<evidence type="ECO:0000313" key="9">
    <source>
        <dbReference type="Proteomes" id="UP000199116"/>
    </source>
</evidence>
<dbReference type="GO" id="GO:0004521">
    <property type="term" value="F:RNA endonuclease activity"/>
    <property type="evidence" value="ECO:0007669"/>
    <property type="project" value="UniProtKB-UniRule"/>
</dbReference>
<accession>A0A1I2MLR4</accession>
<dbReference type="GO" id="GO:0008270">
    <property type="term" value="F:zinc ion binding"/>
    <property type="evidence" value="ECO:0007669"/>
    <property type="project" value="UniProtKB-UniRule"/>
</dbReference>
<evidence type="ECO:0000256" key="6">
    <source>
        <dbReference type="ARBA" id="ARBA00022833"/>
    </source>
</evidence>
<dbReference type="Pfam" id="PF02130">
    <property type="entry name" value="YbeY"/>
    <property type="match status" value="1"/>
</dbReference>
<dbReference type="Proteomes" id="UP000199116">
    <property type="component" value="Unassembled WGS sequence"/>
</dbReference>
<comment type="similarity">
    <text evidence="1 7">Belongs to the endoribonuclease YbeY family.</text>
</comment>
<evidence type="ECO:0000256" key="7">
    <source>
        <dbReference type="HAMAP-Rule" id="MF_00009"/>
    </source>
</evidence>
<keyword evidence="7" id="KW-0963">Cytoplasm</keyword>
<keyword evidence="2 7" id="KW-0540">Nuclease</keyword>
<keyword evidence="4 7" id="KW-0255">Endonuclease</keyword>
<keyword evidence="5 7" id="KW-0378">Hydrolase</keyword>
<organism evidence="8 9">
    <name type="scientific">Salegentibacter agarivorans</name>
    <dbReference type="NCBI Taxonomy" id="345907"/>
    <lineage>
        <taxon>Bacteria</taxon>
        <taxon>Pseudomonadati</taxon>
        <taxon>Bacteroidota</taxon>
        <taxon>Flavobacteriia</taxon>
        <taxon>Flavobacteriales</taxon>
        <taxon>Flavobacteriaceae</taxon>
        <taxon>Salegentibacter</taxon>
    </lineage>
</organism>
<dbReference type="GO" id="GO:0006364">
    <property type="term" value="P:rRNA processing"/>
    <property type="evidence" value="ECO:0007669"/>
    <property type="project" value="UniProtKB-UniRule"/>
</dbReference>
<keyword evidence="7" id="KW-0698">rRNA processing</keyword>
<dbReference type="InterPro" id="IPR002036">
    <property type="entry name" value="YbeY"/>
</dbReference>
<reference evidence="9" key="1">
    <citation type="submission" date="2016-10" db="EMBL/GenBank/DDBJ databases">
        <authorList>
            <person name="Varghese N."/>
            <person name="Submissions S."/>
        </authorList>
    </citation>
    <scope>NUCLEOTIDE SEQUENCE [LARGE SCALE GENOMIC DNA]</scope>
    <source>
        <strain evidence="9">DSM 23515</strain>
    </source>
</reference>
<dbReference type="SUPFAM" id="SSF55486">
    <property type="entry name" value="Metalloproteases ('zincins'), catalytic domain"/>
    <property type="match status" value="1"/>
</dbReference>
<keyword evidence="3 7" id="KW-0479">Metal-binding</keyword>
<keyword evidence="9" id="KW-1185">Reference proteome</keyword>